<accession>A0A849SJV3</accession>
<proteinExistence type="predicted"/>
<dbReference type="EMBL" id="JABFRW010000082">
    <property type="protein sequence ID" value="NOT33953.1"/>
    <property type="molecule type" value="Genomic_DNA"/>
</dbReference>
<reference evidence="2 3" key="1">
    <citation type="submission" date="2020-04" db="EMBL/GenBank/DDBJ databases">
        <title>Metagenomic profiling of ammonia- and methane-oxidizing microorganisms in a Dutch drinking water treatment plant.</title>
        <authorList>
            <person name="Poghosyan L."/>
            <person name="Leucker S."/>
        </authorList>
    </citation>
    <scope>NUCLEOTIDE SEQUENCE [LARGE SCALE GENOMIC DNA]</scope>
    <source>
        <strain evidence="2">S-RSF-IL-03</strain>
    </source>
</reference>
<dbReference type="AlphaFoldDB" id="A0A849SJV3"/>
<evidence type="ECO:0000259" key="1">
    <source>
        <dbReference type="Pfam" id="PF04028"/>
    </source>
</evidence>
<feature type="domain" description="DUF374" evidence="1">
    <location>
        <begin position="70"/>
        <end position="138"/>
    </location>
</feature>
<comment type="caution">
    <text evidence="2">The sequence shown here is derived from an EMBL/GenBank/DDBJ whole genome shotgun (WGS) entry which is preliminary data.</text>
</comment>
<dbReference type="InterPro" id="IPR007172">
    <property type="entry name" value="DUF374"/>
</dbReference>
<dbReference type="GO" id="GO:0016746">
    <property type="term" value="F:acyltransferase activity"/>
    <property type="evidence" value="ECO:0007669"/>
    <property type="project" value="UniProtKB-KW"/>
</dbReference>
<evidence type="ECO:0000313" key="3">
    <source>
        <dbReference type="Proteomes" id="UP000580839"/>
    </source>
</evidence>
<organism evidence="2 3">
    <name type="scientific">Eiseniibacteriota bacterium</name>
    <dbReference type="NCBI Taxonomy" id="2212470"/>
    <lineage>
        <taxon>Bacteria</taxon>
        <taxon>Candidatus Eiseniibacteriota</taxon>
    </lineage>
</organism>
<dbReference type="CDD" id="cd07983">
    <property type="entry name" value="LPLAT_DUF374-like"/>
    <property type="match status" value="1"/>
</dbReference>
<dbReference type="Proteomes" id="UP000580839">
    <property type="component" value="Unassembled WGS sequence"/>
</dbReference>
<gene>
    <name evidence="2" type="ORF">HOP12_07260</name>
</gene>
<keyword evidence="2" id="KW-0808">Transferase</keyword>
<keyword evidence="2" id="KW-0012">Acyltransferase</keyword>
<name>A0A849SJV3_UNCEI</name>
<evidence type="ECO:0000313" key="2">
    <source>
        <dbReference type="EMBL" id="NOT33953.1"/>
    </source>
</evidence>
<dbReference type="Pfam" id="PF04028">
    <property type="entry name" value="DUF374"/>
    <property type="match status" value="1"/>
</dbReference>
<sequence length="228" mass="25632">MSHAAQTEAESVRHPWWLGPAAWLGAGLVRVLGATWRIERFGVVERERELAGESRCLFAFWHARLLPLVYTHRARGIAVLVSQHRDGEVIAQIIEHLGFETARGSSTRGGTRGLRELLRWARRGHLLAITPDGPRGPAEQVKEGLVHTASRTGLPVIVIATAASSSWVFRSWDRFRVPRPFARVVIEYSEALAVPRELDASATEVQRVRLEREMQTVQRRASERAGER</sequence>
<protein>
    <submittedName>
        <fullName evidence="2">Lysophospholipid acyltransferase family protein</fullName>
    </submittedName>
</protein>